<name>A0ABV9PPB7_9ACTN</name>
<evidence type="ECO:0000256" key="1">
    <source>
        <dbReference type="ARBA" id="ARBA00023125"/>
    </source>
</evidence>
<keyword evidence="5" id="KW-1185">Reference proteome</keyword>
<dbReference type="InterPro" id="IPR024412">
    <property type="entry name" value="Lsr2_dim_dom"/>
</dbReference>
<evidence type="ECO:0000259" key="3">
    <source>
        <dbReference type="Pfam" id="PF23359"/>
    </source>
</evidence>
<dbReference type="Proteomes" id="UP001595836">
    <property type="component" value="Unassembled WGS sequence"/>
</dbReference>
<dbReference type="EMBL" id="JBHSHP010000016">
    <property type="protein sequence ID" value="MFC4754279.1"/>
    <property type="molecule type" value="Genomic_DNA"/>
</dbReference>
<organism evidence="4 5">
    <name type="scientific">Dietzia aurantiaca</name>
    <dbReference type="NCBI Taxonomy" id="983873"/>
    <lineage>
        <taxon>Bacteria</taxon>
        <taxon>Bacillati</taxon>
        <taxon>Actinomycetota</taxon>
        <taxon>Actinomycetes</taxon>
        <taxon>Mycobacteriales</taxon>
        <taxon>Dietziaceae</taxon>
        <taxon>Dietzia</taxon>
    </lineage>
</organism>
<feature type="domain" description="Lsr2 dimerization" evidence="2">
    <location>
        <begin position="1"/>
        <end position="62"/>
    </location>
</feature>
<keyword evidence="1" id="KW-0238">DNA-binding</keyword>
<gene>
    <name evidence="4" type="ORF">ACFO7U_05725</name>
</gene>
<comment type="caution">
    <text evidence="4">The sequence shown here is derived from an EMBL/GenBank/DDBJ whole genome shotgun (WGS) entry which is preliminary data.</text>
</comment>
<dbReference type="Pfam" id="PF23359">
    <property type="entry name" value="Lsr2_DNA-bd"/>
    <property type="match status" value="1"/>
</dbReference>
<dbReference type="InterPro" id="IPR055370">
    <property type="entry name" value="Lsr2_DNA-bd"/>
</dbReference>
<evidence type="ECO:0000313" key="4">
    <source>
        <dbReference type="EMBL" id="MFC4754279.1"/>
    </source>
</evidence>
<sequence>MAVVYSAVFIDDFDGKELDRDEAVSIKFSYRGKGYSIDLSAENAALFDDAIEPFRSAATRVKGDKKKQIARTSGGRTDTKAIREWANANGHTVSDRGRIPADIVEACDAAH</sequence>
<dbReference type="InterPro" id="IPR042261">
    <property type="entry name" value="Lsr2-like_dimerization"/>
</dbReference>
<dbReference type="Pfam" id="PF11774">
    <property type="entry name" value="Lsr2"/>
    <property type="match status" value="1"/>
</dbReference>
<dbReference type="InterPro" id="IPR036625">
    <property type="entry name" value="E3-bd_dom_sf"/>
</dbReference>
<proteinExistence type="predicted"/>
<dbReference type="Gene3D" id="3.30.60.230">
    <property type="entry name" value="Lsr2, dimerization domain"/>
    <property type="match status" value="1"/>
</dbReference>
<dbReference type="RefSeq" id="WP_253002064.1">
    <property type="nucleotide sequence ID" value="NZ_JBHSHP010000016.1"/>
</dbReference>
<evidence type="ECO:0000313" key="5">
    <source>
        <dbReference type="Proteomes" id="UP001595836"/>
    </source>
</evidence>
<dbReference type="Gene3D" id="4.10.320.10">
    <property type="entry name" value="E3-binding domain"/>
    <property type="match status" value="1"/>
</dbReference>
<feature type="domain" description="Lsr2 DNA-binding" evidence="3">
    <location>
        <begin position="75"/>
        <end position="110"/>
    </location>
</feature>
<evidence type="ECO:0000259" key="2">
    <source>
        <dbReference type="Pfam" id="PF11774"/>
    </source>
</evidence>
<accession>A0ABV9PPB7</accession>
<reference evidence="5" key="1">
    <citation type="journal article" date="2019" name="Int. J. Syst. Evol. Microbiol.">
        <title>The Global Catalogue of Microorganisms (GCM) 10K type strain sequencing project: providing services to taxonomists for standard genome sequencing and annotation.</title>
        <authorList>
            <consortium name="The Broad Institute Genomics Platform"/>
            <consortium name="The Broad Institute Genome Sequencing Center for Infectious Disease"/>
            <person name="Wu L."/>
            <person name="Ma J."/>
        </authorList>
    </citation>
    <scope>NUCLEOTIDE SEQUENCE [LARGE SCALE GENOMIC DNA]</scope>
    <source>
        <strain evidence="5">JCM 11882</strain>
    </source>
</reference>
<protein>
    <submittedName>
        <fullName evidence="4">Lsr2 family protein</fullName>
    </submittedName>
</protein>